<dbReference type="PANTHER" id="PTHR10742:SF410">
    <property type="entry name" value="LYSINE-SPECIFIC HISTONE DEMETHYLASE 2"/>
    <property type="match status" value="1"/>
</dbReference>
<dbReference type="EC" id="1.13.12.3" evidence="4"/>
<dbReference type="EMBL" id="LNYY01000019">
    <property type="protein sequence ID" value="KTD69182.1"/>
    <property type="molecule type" value="Genomic_DNA"/>
</dbReference>
<accession>A0A0W0ZJU7</accession>
<evidence type="ECO:0000256" key="1">
    <source>
        <dbReference type="ARBA" id="ARBA00001974"/>
    </source>
</evidence>
<evidence type="ECO:0000313" key="11">
    <source>
        <dbReference type="EMBL" id="KTD69182.1"/>
    </source>
</evidence>
<keyword evidence="7" id="KW-0073">Auxin biosynthesis</keyword>
<evidence type="ECO:0000256" key="4">
    <source>
        <dbReference type="ARBA" id="ARBA00012535"/>
    </source>
</evidence>
<dbReference type="Gene3D" id="3.50.50.60">
    <property type="entry name" value="FAD/NAD(P)-binding domain"/>
    <property type="match status" value="1"/>
</dbReference>
<evidence type="ECO:0000256" key="8">
    <source>
        <dbReference type="ARBA" id="ARBA00047321"/>
    </source>
</evidence>
<feature type="domain" description="Amine oxidase" evidence="10">
    <location>
        <begin position="52"/>
        <end position="471"/>
    </location>
</feature>
<dbReference type="InterPro" id="IPR002937">
    <property type="entry name" value="Amino_oxidase"/>
</dbReference>
<feature type="binding site" evidence="9">
    <location>
        <position position="256"/>
    </location>
    <ligand>
        <name>FAD</name>
        <dbReference type="ChEBI" id="CHEBI:57692"/>
    </ligand>
</feature>
<name>A0A0W0ZJU7_9GAMM</name>
<evidence type="ECO:0000256" key="7">
    <source>
        <dbReference type="ARBA" id="ARBA00023070"/>
    </source>
</evidence>
<comment type="caution">
    <text evidence="11">The sequence shown here is derived from an EMBL/GenBank/DDBJ whole genome shotgun (WGS) entry which is preliminary data.</text>
</comment>
<evidence type="ECO:0000259" key="10">
    <source>
        <dbReference type="Pfam" id="PF01593"/>
    </source>
</evidence>
<dbReference type="STRING" id="947033.Lste_2340"/>
<evidence type="ECO:0000256" key="9">
    <source>
        <dbReference type="PIRSR" id="PIRSR601613-1"/>
    </source>
</evidence>
<evidence type="ECO:0000256" key="6">
    <source>
        <dbReference type="ARBA" id="ARBA00023002"/>
    </source>
</evidence>
<comment type="cofactor">
    <cofactor evidence="1">
        <name>FAD</name>
        <dbReference type="ChEBI" id="CHEBI:57692"/>
    </cofactor>
</comment>
<dbReference type="GO" id="GO:0009851">
    <property type="term" value="P:auxin biosynthetic process"/>
    <property type="evidence" value="ECO:0007669"/>
    <property type="project" value="UniProtKB-KW"/>
</dbReference>
<evidence type="ECO:0000256" key="3">
    <source>
        <dbReference type="ARBA" id="ARBA00005833"/>
    </source>
</evidence>
<sequence>MNNKLVQFLLIAGSIFRYSRSNAWGFIILASIICSPQSHATIYDTVVVGAGISGLAAAKQLQENDHKVLILEARDRIGGRIWSVNTWGTTLDLGASWLHGVNNNPVSQLVEQASIKTVPTSYNADDLRQKLRDMVFYDEQGKKISEEEVNATIPLVLNFEQFFKEIPNKKLSLNTAFELFSQKQHLNKRQLSLLKYQVISSYAYEFAGDLDQLSVDVDKPYDNSEVSGKQVVFPKGYIQVANLLAQHLPIRLNQVVTRINYEQPLIKIDTQDQQYLARTVIITIPVSLLQAKKISFNPPLPAQKTTAFSQIKMGTYDKIFLYFKDVFWDKDKEWIGFVQSEPAKYPVLDIMNYYKISKHPILLIFNTGKQAEEFEQLPDQQILSKIMQELRIIYGKDIPDPSSYVMTRWHNDPYALGAYSHLAPNVSIDNYQIIGAPINNRLFFAGEATSLTDPATVHGAYLSGIRAATEVETVITPPSKLAPWEHLMHHFFDDATPETK</sequence>
<reference evidence="11 12" key="1">
    <citation type="submission" date="2015-11" db="EMBL/GenBank/DDBJ databases">
        <title>Genomic analysis of 38 Legionella species identifies large and diverse effector repertoires.</title>
        <authorList>
            <person name="Burstein D."/>
            <person name="Amaro F."/>
            <person name="Zusman T."/>
            <person name="Lifshitz Z."/>
            <person name="Cohen O."/>
            <person name="Gilbert J.A."/>
            <person name="Pupko T."/>
            <person name="Shuman H.A."/>
            <person name="Segal G."/>
        </authorList>
    </citation>
    <scope>NUCLEOTIDE SEQUENCE [LARGE SCALE GENOMIC DNA]</scope>
    <source>
        <strain evidence="11 12">IMVS3376</strain>
    </source>
</reference>
<dbReference type="Proteomes" id="UP000054926">
    <property type="component" value="Unassembled WGS sequence"/>
</dbReference>
<comment type="similarity">
    <text evidence="3">Belongs to the tryptophan 2-monooxygenase family.</text>
</comment>
<dbReference type="GO" id="GO:0050361">
    <property type="term" value="F:tryptophan 2-monooxygenase activity"/>
    <property type="evidence" value="ECO:0007669"/>
    <property type="project" value="UniProtKB-EC"/>
</dbReference>
<dbReference type="PRINTS" id="PR00757">
    <property type="entry name" value="AMINEOXDASEF"/>
</dbReference>
<evidence type="ECO:0000256" key="5">
    <source>
        <dbReference type="ARBA" id="ARBA00017871"/>
    </source>
</evidence>
<feature type="binding site" evidence="9">
    <location>
        <position position="365"/>
    </location>
    <ligand>
        <name>substrate</name>
    </ligand>
</feature>
<comment type="pathway">
    <text evidence="2">Plant hormone metabolism; auxin biosynthesis.</text>
</comment>
<dbReference type="OrthoDB" id="337830at2"/>
<feature type="binding site" evidence="9">
    <location>
        <begin position="72"/>
        <end position="73"/>
    </location>
    <ligand>
        <name>FAD</name>
        <dbReference type="ChEBI" id="CHEBI:57692"/>
    </ligand>
</feature>
<dbReference type="RefSeq" id="WP_058511134.1">
    <property type="nucleotide sequence ID" value="NZ_DAIOMV010000014.1"/>
</dbReference>
<dbReference type="InterPro" id="IPR050281">
    <property type="entry name" value="Flavin_monoamine_oxidase"/>
</dbReference>
<keyword evidence="12" id="KW-1185">Reference proteome</keyword>
<feature type="binding site" evidence="9">
    <location>
        <position position="53"/>
    </location>
    <ligand>
        <name>FAD</name>
        <dbReference type="ChEBI" id="CHEBI:57692"/>
    </ligand>
</feature>
<keyword evidence="6" id="KW-0560">Oxidoreductase</keyword>
<proteinExistence type="inferred from homology"/>
<dbReference type="SUPFAM" id="SSF54373">
    <property type="entry name" value="FAD-linked reductases, C-terminal domain"/>
    <property type="match status" value="1"/>
</dbReference>
<organism evidence="11 12">
    <name type="scientific">Legionella steelei</name>
    <dbReference type="NCBI Taxonomy" id="947033"/>
    <lineage>
        <taxon>Bacteria</taxon>
        <taxon>Pseudomonadati</taxon>
        <taxon>Pseudomonadota</taxon>
        <taxon>Gammaproteobacteria</taxon>
        <taxon>Legionellales</taxon>
        <taxon>Legionellaceae</taxon>
        <taxon>Legionella</taxon>
    </lineage>
</organism>
<dbReference type="InterPro" id="IPR036188">
    <property type="entry name" value="FAD/NAD-bd_sf"/>
</dbReference>
<dbReference type="Gene3D" id="3.90.660.10">
    <property type="match status" value="1"/>
</dbReference>
<dbReference type="InterPro" id="IPR001613">
    <property type="entry name" value="Flavin_amine_oxidase"/>
</dbReference>
<protein>
    <recommendedName>
        <fullName evidence="5">Tryptophan 2-monooxygenase</fullName>
        <ecNumber evidence="4">1.13.12.3</ecNumber>
    </recommendedName>
</protein>
<dbReference type="AlphaFoldDB" id="A0A0W0ZJU7"/>
<dbReference type="SUPFAM" id="SSF51905">
    <property type="entry name" value="FAD/NAD(P)-binding domain"/>
    <property type="match status" value="1"/>
</dbReference>
<gene>
    <name evidence="11" type="ORF">Lste_2340</name>
</gene>
<evidence type="ECO:0000313" key="12">
    <source>
        <dbReference type="Proteomes" id="UP000054926"/>
    </source>
</evidence>
<evidence type="ECO:0000256" key="2">
    <source>
        <dbReference type="ARBA" id="ARBA00004814"/>
    </source>
</evidence>
<comment type="catalytic activity">
    <reaction evidence="8">
        <text>L-tryptophan + O2 = indole-3-acetamide + CO2 + H2O</text>
        <dbReference type="Rhea" id="RHEA:16165"/>
        <dbReference type="ChEBI" id="CHEBI:15377"/>
        <dbReference type="ChEBI" id="CHEBI:15379"/>
        <dbReference type="ChEBI" id="CHEBI:16031"/>
        <dbReference type="ChEBI" id="CHEBI:16526"/>
        <dbReference type="ChEBI" id="CHEBI:57912"/>
        <dbReference type="EC" id="1.13.12.3"/>
    </reaction>
</comment>
<dbReference type="PANTHER" id="PTHR10742">
    <property type="entry name" value="FLAVIN MONOAMINE OXIDASE"/>
    <property type="match status" value="1"/>
</dbReference>
<dbReference type="Pfam" id="PF01593">
    <property type="entry name" value="Amino_oxidase"/>
    <property type="match status" value="1"/>
</dbReference>
<dbReference type="PATRIC" id="fig|947033.5.peg.2481"/>